<dbReference type="GO" id="GO:0005819">
    <property type="term" value="C:spindle"/>
    <property type="evidence" value="ECO:0007669"/>
    <property type="project" value="TreeGrafter"/>
</dbReference>
<evidence type="ECO:0000256" key="2">
    <source>
        <dbReference type="ARBA" id="ARBA00006187"/>
    </source>
</evidence>
<accession>A0A9D4W8C6</accession>
<keyword evidence="3" id="KW-0493">Microtubule</keyword>
<dbReference type="GO" id="GO:0005874">
    <property type="term" value="C:microtubule"/>
    <property type="evidence" value="ECO:0007669"/>
    <property type="project" value="UniProtKB-KW"/>
</dbReference>
<keyword evidence="7" id="KW-1185">Reference proteome</keyword>
<dbReference type="GO" id="GO:0008017">
    <property type="term" value="F:microtubule binding"/>
    <property type="evidence" value="ECO:0007669"/>
    <property type="project" value="InterPro"/>
</dbReference>
<keyword evidence="4" id="KW-0206">Cytoskeleton</keyword>
<evidence type="ECO:0000256" key="3">
    <source>
        <dbReference type="ARBA" id="ARBA00022701"/>
    </source>
</evidence>
<keyword evidence="4" id="KW-0963">Cytoplasm</keyword>
<feature type="coiled-coil region" evidence="5">
    <location>
        <begin position="191"/>
        <end position="218"/>
    </location>
</feature>
<dbReference type="Proteomes" id="UP001058974">
    <property type="component" value="Chromosome 6"/>
</dbReference>
<gene>
    <name evidence="6" type="ORF">KIW84_062885</name>
</gene>
<dbReference type="GO" id="GO:0005737">
    <property type="term" value="C:cytoplasm"/>
    <property type="evidence" value="ECO:0007669"/>
    <property type="project" value="TreeGrafter"/>
</dbReference>
<dbReference type="AlphaFoldDB" id="A0A9D4W8C6"/>
<dbReference type="Pfam" id="PF03999">
    <property type="entry name" value="MAP65_ASE1"/>
    <property type="match status" value="1"/>
</dbReference>
<comment type="subcellular location">
    <subcellularLocation>
        <location evidence="1">Cytoplasm</location>
        <location evidence="1">Cytoskeleton</location>
    </subcellularLocation>
</comment>
<keyword evidence="5" id="KW-0175">Coiled coil</keyword>
<sequence length="264" mass="30363">MKVDQANRSRTQLRQVIVDCEAELAAICPGIGKCHVHIRQSDQNAGSLKEEHARILPQLGEMRKQKIERRNQKMVLDLMFLIQEMVLFVNLADQDLETLLPECIAAKIKLDIPLSDTRPLNLLIKVQAPLKLLMLQRVLYKKLQKKVAQVNQNEGRTPSNGKVRSHLLNDESRANYTSTCQDESMVEHMNKEDMDKHITKLTDELESANRKCEIYRSNLLSILKAVEDVSKILHKHLMQHKFTNSVICHEKLEQGLRSLPFVMT</sequence>
<protein>
    <submittedName>
        <fullName evidence="6">Uncharacterized protein</fullName>
    </submittedName>
</protein>
<dbReference type="PANTHER" id="PTHR19321">
    <property type="entry name" value="PROTEIN REGULATOR OF CYTOKINESIS 1 PRC1-RELATED"/>
    <property type="match status" value="1"/>
</dbReference>
<evidence type="ECO:0000313" key="6">
    <source>
        <dbReference type="EMBL" id="KAI5396828.1"/>
    </source>
</evidence>
<evidence type="ECO:0000256" key="5">
    <source>
        <dbReference type="SAM" id="Coils"/>
    </source>
</evidence>
<dbReference type="EMBL" id="JAMSHJ010000006">
    <property type="protein sequence ID" value="KAI5396828.1"/>
    <property type="molecule type" value="Genomic_DNA"/>
</dbReference>
<evidence type="ECO:0000313" key="7">
    <source>
        <dbReference type="Proteomes" id="UP001058974"/>
    </source>
</evidence>
<evidence type="ECO:0000256" key="1">
    <source>
        <dbReference type="ARBA" id="ARBA00004245"/>
    </source>
</evidence>
<dbReference type="Gramene" id="Psat06G0288500-T1">
    <property type="protein sequence ID" value="KAI5396828.1"/>
    <property type="gene ID" value="KIW84_062885"/>
</dbReference>
<name>A0A9D4W8C6_PEA</name>
<comment type="similarity">
    <text evidence="2">Belongs to the MAP65/ASE1 family.</text>
</comment>
<proteinExistence type="inferred from homology"/>
<dbReference type="PANTHER" id="PTHR19321:SF7">
    <property type="entry name" value="65-KDA MICROTUBULE-ASSOCIATED PROTEIN 3"/>
    <property type="match status" value="1"/>
</dbReference>
<comment type="caution">
    <text evidence="6">The sequence shown here is derived from an EMBL/GenBank/DDBJ whole genome shotgun (WGS) entry which is preliminary data.</text>
</comment>
<evidence type="ECO:0000256" key="4">
    <source>
        <dbReference type="ARBA" id="ARBA00023212"/>
    </source>
</evidence>
<reference evidence="6 7" key="1">
    <citation type="journal article" date="2022" name="Nat. Genet.">
        <title>Improved pea reference genome and pan-genome highlight genomic features and evolutionary characteristics.</title>
        <authorList>
            <person name="Yang T."/>
            <person name="Liu R."/>
            <person name="Luo Y."/>
            <person name="Hu S."/>
            <person name="Wang D."/>
            <person name="Wang C."/>
            <person name="Pandey M.K."/>
            <person name="Ge S."/>
            <person name="Xu Q."/>
            <person name="Li N."/>
            <person name="Li G."/>
            <person name="Huang Y."/>
            <person name="Saxena R.K."/>
            <person name="Ji Y."/>
            <person name="Li M."/>
            <person name="Yan X."/>
            <person name="He Y."/>
            <person name="Liu Y."/>
            <person name="Wang X."/>
            <person name="Xiang C."/>
            <person name="Varshney R.K."/>
            <person name="Ding H."/>
            <person name="Gao S."/>
            <person name="Zong X."/>
        </authorList>
    </citation>
    <scope>NUCLEOTIDE SEQUENCE [LARGE SCALE GENOMIC DNA]</scope>
    <source>
        <strain evidence="6 7">cv. Zhongwan 6</strain>
    </source>
</reference>
<organism evidence="6 7">
    <name type="scientific">Pisum sativum</name>
    <name type="common">Garden pea</name>
    <name type="synonym">Lathyrus oleraceus</name>
    <dbReference type="NCBI Taxonomy" id="3888"/>
    <lineage>
        <taxon>Eukaryota</taxon>
        <taxon>Viridiplantae</taxon>
        <taxon>Streptophyta</taxon>
        <taxon>Embryophyta</taxon>
        <taxon>Tracheophyta</taxon>
        <taxon>Spermatophyta</taxon>
        <taxon>Magnoliopsida</taxon>
        <taxon>eudicotyledons</taxon>
        <taxon>Gunneridae</taxon>
        <taxon>Pentapetalae</taxon>
        <taxon>rosids</taxon>
        <taxon>fabids</taxon>
        <taxon>Fabales</taxon>
        <taxon>Fabaceae</taxon>
        <taxon>Papilionoideae</taxon>
        <taxon>50 kb inversion clade</taxon>
        <taxon>NPAAA clade</taxon>
        <taxon>Hologalegina</taxon>
        <taxon>IRL clade</taxon>
        <taxon>Fabeae</taxon>
        <taxon>Lathyrus</taxon>
    </lineage>
</organism>
<dbReference type="InterPro" id="IPR007145">
    <property type="entry name" value="MAP65_Ase1_PRC1"/>
</dbReference>
<dbReference type="GO" id="GO:0000226">
    <property type="term" value="P:microtubule cytoskeleton organization"/>
    <property type="evidence" value="ECO:0007669"/>
    <property type="project" value="InterPro"/>
</dbReference>